<comment type="caution">
    <text evidence="3">The sequence shown here is derived from an EMBL/GenBank/DDBJ whole genome shotgun (WGS) entry which is preliminary data.</text>
</comment>
<dbReference type="InterPro" id="IPR014746">
    <property type="entry name" value="Gln_synth/guanido_kin_cat_dom"/>
</dbReference>
<name>A0A0F9DVM2_9ZZZZ</name>
<accession>A0A0F9DVM2</accession>
<protein>
    <recommendedName>
        <fullName evidence="2">GS catalytic domain-containing protein</fullName>
    </recommendedName>
</protein>
<dbReference type="EMBL" id="LAZR01039883">
    <property type="protein sequence ID" value="KKL15893.1"/>
    <property type="molecule type" value="Genomic_DNA"/>
</dbReference>
<dbReference type="GO" id="GO:0004356">
    <property type="term" value="F:glutamine synthetase activity"/>
    <property type="evidence" value="ECO:0007669"/>
    <property type="project" value="InterPro"/>
</dbReference>
<dbReference type="GO" id="GO:0019740">
    <property type="term" value="P:nitrogen utilization"/>
    <property type="evidence" value="ECO:0007669"/>
    <property type="project" value="TreeGrafter"/>
</dbReference>
<feature type="domain" description="GS catalytic" evidence="2">
    <location>
        <begin position="1"/>
        <end position="73"/>
    </location>
</feature>
<dbReference type="GO" id="GO:0016020">
    <property type="term" value="C:membrane"/>
    <property type="evidence" value="ECO:0007669"/>
    <property type="project" value="TreeGrafter"/>
</dbReference>
<dbReference type="GO" id="GO:0006542">
    <property type="term" value="P:glutamine biosynthetic process"/>
    <property type="evidence" value="ECO:0007669"/>
    <property type="project" value="TreeGrafter"/>
</dbReference>
<reference evidence="3" key="1">
    <citation type="journal article" date="2015" name="Nature">
        <title>Complex archaea that bridge the gap between prokaryotes and eukaryotes.</title>
        <authorList>
            <person name="Spang A."/>
            <person name="Saw J.H."/>
            <person name="Jorgensen S.L."/>
            <person name="Zaremba-Niedzwiedzka K."/>
            <person name="Martijn J."/>
            <person name="Lind A.E."/>
            <person name="van Eijk R."/>
            <person name="Schleper C."/>
            <person name="Guy L."/>
            <person name="Ettema T.J."/>
        </authorList>
    </citation>
    <scope>NUCLEOTIDE SEQUENCE</scope>
</reference>
<comment type="similarity">
    <text evidence="1">Belongs to the glutamine synthetase family.</text>
</comment>
<proteinExistence type="inferred from homology"/>
<dbReference type="PANTHER" id="PTHR43407">
    <property type="entry name" value="GLUTAMINE SYNTHETASE"/>
    <property type="match status" value="1"/>
</dbReference>
<dbReference type="PANTHER" id="PTHR43407:SF2">
    <property type="entry name" value="GLUTAMINE SYNTHETASE"/>
    <property type="match status" value="1"/>
</dbReference>
<gene>
    <name evidence="3" type="ORF">LCGC14_2501060</name>
</gene>
<dbReference type="InterPro" id="IPR008146">
    <property type="entry name" value="Gln_synth_cat_dom"/>
</dbReference>
<dbReference type="GO" id="GO:0005737">
    <property type="term" value="C:cytoplasm"/>
    <property type="evidence" value="ECO:0007669"/>
    <property type="project" value="TreeGrafter"/>
</dbReference>
<evidence type="ECO:0000259" key="2">
    <source>
        <dbReference type="Pfam" id="PF00120"/>
    </source>
</evidence>
<dbReference type="Pfam" id="PF00120">
    <property type="entry name" value="Gln-synt_C"/>
    <property type="match status" value="1"/>
</dbReference>
<organism evidence="3">
    <name type="scientific">marine sediment metagenome</name>
    <dbReference type="NCBI Taxonomy" id="412755"/>
    <lineage>
        <taxon>unclassified sequences</taxon>
        <taxon>metagenomes</taxon>
        <taxon>ecological metagenomes</taxon>
    </lineage>
</organism>
<dbReference type="Gene3D" id="3.30.590.10">
    <property type="entry name" value="Glutamine synthetase/guanido kinase, catalytic domain"/>
    <property type="match status" value="1"/>
</dbReference>
<feature type="non-terminal residue" evidence="3">
    <location>
        <position position="1"/>
    </location>
</feature>
<dbReference type="SUPFAM" id="SSF55931">
    <property type="entry name" value="Glutamine synthetase/guanido kinase"/>
    <property type="match status" value="1"/>
</dbReference>
<dbReference type="AlphaFoldDB" id="A0A0F9DVM2"/>
<sequence>DKDLYDLPAEEAAEIPTVATSLQEALASLDADREFLNQGGVFTNDLIDAYIALKSKEVEKLNMTTHPVEFEMYYSC</sequence>
<evidence type="ECO:0000313" key="3">
    <source>
        <dbReference type="EMBL" id="KKL15893.1"/>
    </source>
</evidence>
<evidence type="ECO:0000256" key="1">
    <source>
        <dbReference type="ARBA" id="ARBA00009897"/>
    </source>
</evidence>